<feature type="region of interest" description="Disordered" evidence="1">
    <location>
        <begin position="37"/>
        <end position="90"/>
    </location>
</feature>
<dbReference type="Proteomes" id="UP001177670">
    <property type="component" value="Unassembled WGS sequence"/>
</dbReference>
<feature type="compositionally biased region" description="Basic and acidic residues" evidence="1">
    <location>
        <begin position="37"/>
        <end position="51"/>
    </location>
</feature>
<evidence type="ECO:0000313" key="2">
    <source>
        <dbReference type="EMBL" id="KAK1119126.1"/>
    </source>
</evidence>
<keyword evidence="3" id="KW-1185">Reference proteome</keyword>
<evidence type="ECO:0000313" key="3">
    <source>
        <dbReference type="Proteomes" id="UP001177670"/>
    </source>
</evidence>
<dbReference type="AlphaFoldDB" id="A0AA40FHJ8"/>
<organism evidence="2 3">
    <name type="scientific">Melipona bicolor</name>
    <dbReference type="NCBI Taxonomy" id="60889"/>
    <lineage>
        <taxon>Eukaryota</taxon>
        <taxon>Metazoa</taxon>
        <taxon>Ecdysozoa</taxon>
        <taxon>Arthropoda</taxon>
        <taxon>Hexapoda</taxon>
        <taxon>Insecta</taxon>
        <taxon>Pterygota</taxon>
        <taxon>Neoptera</taxon>
        <taxon>Endopterygota</taxon>
        <taxon>Hymenoptera</taxon>
        <taxon>Apocrita</taxon>
        <taxon>Aculeata</taxon>
        <taxon>Apoidea</taxon>
        <taxon>Anthophila</taxon>
        <taxon>Apidae</taxon>
        <taxon>Melipona</taxon>
    </lineage>
</organism>
<dbReference type="EMBL" id="JAHYIQ010000038">
    <property type="protein sequence ID" value="KAK1119126.1"/>
    <property type="molecule type" value="Genomic_DNA"/>
</dbReference>
<comment type="caution">
    <text evidence="2">The sequence shown here is derived from an EMBL/GenBank/DDBJ whole genome shotgun (WGS) entry which is preliminary data.</text>
</comment>
<accession>A0AA40FHJ8</accession>
<evidence type="ECO:0000256" key="1">
    <source>
        <dbReference type="SAM" id="MobiDB-lite"/>
    </source>
</evidence>
<gene>
    <name evidence="2" type="ORF">K0M31_013626</name>
</gene>
<protein>
    <submittedName>
        <fullName evidence="2">Uncharacterized protein</fullName>
    </submittedName>
</protein>
<sequence length="90" mass="10146">MSPLTRDSRVQGKCQDTEIKKNKITETTLHLTNLHAVHGESSENPEKIPREKQRHAPLTTTLHPQKKERVFTAGGRKRGRGPGIRKSSPE</sequence>
<name>A0AA40FHJ8_9HYME</name>
<proteinExistence type="predicted"/>
<reference evidence="2" key="1">
    <citation type="submission" date="2021-10" db="EMBL/GenBank/DDBJ databases">
        <title>Melipona bicolor Genome sequencing and assembly.</title>
        <authorList>
            <person name="Araujo N.S."/>
            <person name="Arias M.C."/>
        </authorList>
    </citation>
    <scope>NUCLEOTIDE SEQUENCE</scope>
    <source>
        <strain evidence="2">USP_2M_L1-L4_2017</strain>
        <tissue evidence="2">Whole body</tissue>
    </source>
</reference>